<gene>
    <name evidence="2" type="ORF">CERZMDRAFT_94942</name>
</gene>
<dbReference type="AlphaFoldDB" id="A0A6A6FQ09"/>
<dbReference type="EMBL" id="ML992666">
    <property type="protein sequence ID" value="KAF2215542.1"/>
    <property type="molecule type" value="Genomic_DNA"/>
</dbReference>
<sequence>MVVGYLFHLPAAWRTPQSANLKRRFPHVLFSLPSHRIAKTGIPRHESFQLVLSELLQLLSVPWGEPPWEQSVCSMDSAMAKASSTSTREAGLSTNTWLFVEDGTKPGPTRSKQSRSHVARVNRQRQKLRALNNTANAHQHGNPSVASQAHARSLQLRFRTDVQAGSSAADDKNTLALIEPERQTAIARTGTRHSTKPRRAAVPRTLQPVFGGAVIDSFSQQQSAEAAELAQFCFENIFGAWLTVPQKHVWVAAFFRHPLVYHSLSFSCGIIQDFALSRPIQHHRLLHRGQVIGLVNQALGSLADVDIEPVLLAISTLWRIDIENLGVAQEVPMLFEPHRRNLSWVNLFGTLGGDSRHGQALAQLVRRKKGPELGSFTTLPSLEGTLALADLIDGSSNAAKPNFPSIWSSSQFLEALDFALQQLSNDVEGNYFDQHVTHGLTQEHCAVYRHLSFVDKLLDDFAQPERSVSRSEAFFLAELSSAVQHELLSLPSWRDQHGTQANGLPEVIFESTRMASILYSNSVVFPVKASDPWLDRLLTQMRALFWGCDLVLEERDASPIIVWTLFIAAMAAYPTPHREFFSTLLSRLLYRFELASWGSVYVILRGFLWRDSACLRGARTLWEYLEWERKEPISTVCN</sequence>
<feature type="region of interest" description="Disordered" evidence="1">
    <location>
        <begin position="99"/>
        <end position="123"/>
    </location>
</feature>
<dbReference type="Pfam" id="PF11951">
    <property type="entry name" value="Fungal_trans_2"/>
    <property type="match status" value="1"/>
</dbReference>
<feature type="compositionally biased region" description="Basic residues" evidence="1">
    <location>
        <begin position="112"/>
        <end position="123"/>
    </location>
</feature>
<proteinExistence type="predicted"/>
<dbReference type="PANTHER" id="PTHR37540:SF10">
    <property type="entry name" value="SIGMA-70 REGION 2 FAMILY PROTEIN"/>
    <property type="match status" value="1"/>
</dbReference>
<evidence type="ECO:0000256" key="1">
    <source>
        <dbReference type="SAM" id="MobiDB-lite"/>
    </source>
</evidence>
<organism evidence="2 3">
    <name type="scientific">Cercospora zeae-maydis SCOH1-5</name>
    <dbReference type="NCBI Taxonomy" id="717836"/>
    <lineage>
        <taxon>Eukaryota</taxon>
        <taxon>Fungi</taxon>
        <taxon>Dikarya</taxon>
        <taxon>Ascomycota</taxon>
        <taxon>Pezizomycotina</taxon>
        <taxon>Dothideomycetes</taxon>
        <taxon>Dothideomycetidae</taxon>
        <taxon>Mycosphaerellales</taxon>
        <taxon>Mycosphaerellaceae</taxon>
        <taxon>Cercospora</taxon>
    </lineage>
</organism>
<dbReference type="PANTHER" id="PTHR37540">
    <property type="entry name" value="TRANSCRIPTION FACTOR (ACR-2), PUTATIVE-RELATED-RELATED"/>
    <property type="match status" value="1"/>
</dbReference>
<reference evidence="2" key="1">
    <citation type="journal article" date="2020" name="Stud. Mycol.">
        <title>101 Dothideomycetes genomes: a test case for predicting lifestyles and emergence of pathogens.</title>
        <authorList>
            <person name="Haridas S."/>
            <person name="Albert R."/>
            <person name="Binder M."/>
            <person name="Bloem J."/>
            <person name="Labutti K."/>
            <person name="Salamov A."/>
            <person name="Andreopoulos B."/>
            <person name="Baker S."/>
            <person name="Barry K."/>
            <person name="Bills G."/>
            <person name="Bluhm B."/>
            <person name="Cannon C."/>
            <person name="Castanera R."/>
            <person name="Culley D."/>
            <person name="Daum C."/>
            <person name="Ezra D."/>
            <person name="Gonzalez J."/>
            <person name="Henrissat B."/>
            <person name="Kuo A."/>
            <person name="Liang C."/>
            <person name="Lipzen A."/>
            <person name="Lutzoni F."/>
            <person name="Magnuson J."/>
            <person name="Mondo S."/>
            <person name="Nolan M."/>
            <person name="Ohm R."/>
            <person name="Pangilinan J."/>
            <person name="Park H.-J."/>
            <person name="Ramirez L."/>
            <person name="Alfaro M."/>
            <person name="Sun H."/>
            <person name="Tritt A."/>
            <person name="Yoshinaga Y."/>
            <person name="Zwiers L.-H."/>
            <person name="Turgeon B."/>
            <person name="Goodwin S."/>
            <person name="Spatafora J."/>
            <person name="Crous P."/>
            <person name="Grigoriev I."/>
        </authorList>
    </citation>
    <scope>NUCLEOTIDE SEQUENCE</scope>
    <source>
        <strain evidence="2">SCOH1-5</strain>
    </source>
</reference>
<dbReference type="OrthoDB" id="3635505at2759"/>
<name>A0A6A6FQ09_9PEZI</name>
<evidence type="ECO:0000313" key="3">
    <source>
        <dbReference type="Proteomes" id="UP000799539"/>
    </source>
</evidence>
<protein>
    <submittedName>
        <fullName evidence="2">Uncharacterized protein</fullName>
    </submittedName>
</protein>
<accession>A0A6A6FQ09</accession>
<dbReference type="Proteomes" id="UP000799539">
    <property type="component" value="Unassembled WGS sequence"/>
</dbReference>
<keyword evidence="3" id="KW-1185">Reference proteome</keyword>
<dbReference type="InterPro" id="IPR021858">
    <property type="entry name" value="Fun_TF"/>
</dbReference>
<evidence type="ECO:0000313" key="2">
    <source>
        <dbReference type="EMBL" id="KAF2215542.1"/>
    </source>
</evidence>